<organism evidence="1 2">
    <name type="scientific">Flavobacterium frigoritolerans</name>
    <dbReference type="NCBI Taxonomy" id="2987686"/>
    <lineage>
        <taxon>Bacteria</taxon>
        <taxon>Pseudomonadati</taxon>
        <taxon>Bacteroidota</taxon>
        <taxon>Flavobacteriia</taxon>
        <taxon>Flavobacteriales</taxon>
        <taxon>Flavobacteriaceae</taxon>
        <taxon>Flavobacterium</taxon>
    </lineage>
</organism>
<gene>
    <name evidence="1" type="ORF">OIU80_20145</name>
</gene>
<protein>
    <submittedName>
        <fullName evidence="1">Uncharacterized protein</fullName>
    </submittedName>
</protein>
<dbReference type="Proteomes" id="UP001151133">
    <property type="component" value="Unassembled WGS sequence"/>
</dbReference>
<name>A0A9X3CAD8_9FLAO</name>
<proteinExistence type="predicted"/>
<evidence type="ECO:0000313" key="2">
    <source>
        <dbReference type="Proteomes" id="UP001151133"/>
    </source>
</evidence>
<dbReference type="AlphaFoldDB" id="A0A9X3CAD8"/>
<evidence type="ECO:0000313" key="1">
    <source>
        <dbReference type="EMBL" id="MCV9934600.1"/>
    </source>
</evidence>
<sequence length="152" mass="18191">MEFFLEIRFEDLNCNAIIHFATTFIVKNEVEAKHFVVELLAAFERRKVVLFSRSYNRLDNNPELKERMYEYHNFYLSRATAHIQVEQFHLENPNQEQSLWDNLVSKFFEGDDSTANIGTKYNIPVRVVDKQTRNPINDEFYYFSVEQLIPKN</sequence>
<keyword evidence="2" id="KW-1185">Reference proteome</keyword>
<dbReference type="RefSeq" id="WP_264288767.1">
    <property type="nucleotide sequence ID" value="NZ_JAOZEV010000030.1"/>
</dbReference>
<accession>A0A9X3CAD8</accession>
<dbReference type="EMBL" id="JAOZEV010000030">
    <property type="protein sequence ID" value="MCV9934600.1"/>
    <property type="molecule type" value="Genomic_DNA"/>
</dbReference>
<comment type="caution">
    <text evidence="1">The sequence shown here is derived from an EMBL/GenBank/DDBJ whole genome shotgun (WGS) entry which is preliminary data.</text>
</comment>
<reference evidence="1" key="1">
    <citation type="submission" date="2022-10" db="EMBL/GenBank/DDBJ databases">
        <title>Two novel species of Flavobacterium.</title>
        <authorList>
            <person name="Liu Q."/>
            <person name="Xin Y.-H."/>
        </authorList>
    </citation>
    <scope>NUCLEOTIDE SEQUENCE</scope>
    <source>
        <strain evidence="1">LS1R47</strain>
    </source>
</reference>